<sequence length="183" mass="20732">MDDRKPLVRTATWALNQWALDYENNLRWIKQSIHEAKKEDATPRLDPELEITGYGDPPPNIVMNIFGVQQAGVDTLGLSDMDDWETTLYALQHILILGNLLQRQQLEFLAAGIDDFSQGDRIRQLSGMDKAWMSGEAAVKMIAGEGVSEWLPKCFLITEDRVHNRLTVEKSIAKWVSLARTGH</sequence>
<proteinExistence type="predicted"/>
<dbReference type="InterPro" id="IPR003694">
    <property type="entry name" value="NAD_synthase"/>
</dbReference>
<dbReference type="SUPFAM" id="SSF56317">
    <property type="entry name" value="Carbon-nitrogen hydrolase"/>
    <property type="match status" value="1"/>
</dbReference>
<accession>A0ABY6UCR0</accession>
<protein>
    <submittedName>
        <fullName evidence="2">Uncharacterized protein</fullName>
    </submittedName>
</protein>
<organism evidence="2 3">
    <name type="scientific">Bionectria ochroleuca</name>
    <name type="common">Gliocladium roseum</name>
    <dbReference type="NCBI Taxonomy" id="29856"/>
    <lineage>
        <taxon>Eukaryota</taxon>
        <taxon>Fungi</taxon>
        <taxon>Dikarya</taxon>
        <taxon>Ascomycota</taxon>
        <taxon>Pezizomycotina</taxon>
        <taxon>Sordariomycetes</taxon>
        <taxon>Hypocreomycetidae</taxon>
        <taxon>Hypocreales</taxon>
        <taxon>Bionectriaceae</taxon>
        <taxon>Clonostachys</taxon>
    </lineage>
</organism>
<dbReference type="PANTHER" id="PTHR23090">
    <property type="entry name" value="NH 3 /GLUTAMINE-DEPENDENT NAD + SYNTHETASE"/>
    <property type="match status" value="1"/>
</dbReference>
<evidence type="ECO:0000256" key="1">
    <source>
        <dbReference type="ARBA" id="ARBA00022598"/>
    </source>
</evidence>
<dbReference type="Proteomes" id="UP000766486">
    <property type="component" value="Unassembled WGS sequence"/>
</dbReference>
<comment type="caution">
    <text evidence="2">The sequence shown here is derived from an EMBL/GenBank/DDBJ whole genome shotgun (WGS) entry which is preliminary data.</text>
</comment>
<reference evidence="2 3" key="1">
    <citation type="submission" date="2019-06" db="EMBL/GenBank/DDBJ databases">
        <authorList>
            <person name="Broberg M."/>
        </authorList>
    </citation>
    <scope>NUCLEOTIDE SEQUENCE [LARGE SCALE GENOMIC DNA]</scope>
</reference>
<dbReference type="Gene3D" id="3.60.110.10">
    <property type="entry name" value="Carbon-nitrogen hydrolase"/>
    <property type="match status" value="1"/>
</dbReference>
<keyword evidence="3" id="KW-1185">Reference proteome</keyword>
<dbReference type="EMBL" id="CABFNS010000795">
    <property type="protein sequence ID" value="VUC28953.1"/>
    <property type="molecule type" value="Genomic_DNA"/>
</dbReference>
<evidence type="ECO:0000313" key="2">
    <source>
        <dbReference type="EMBL" id="VUC28953.1"/>
    </source>
</evidence>
<dbReference type="PANTHER" id="PTHR23090:SF9">
    <property type="entry name" value="GLUTAMINE-DEPENDENT NAD(+) SYNTHETASE"/>
    <property type="match status" value="1"/>
</dbReference>
<keyword evidence="1" id="KW-0436">Ligase</keyword>
<evidence type="ECO:0000313" key="3">
    <source>
        <dbReference type="Proteomes" id="UP000766486"/>
    </source>
</evidence>
<dbReference type="InterPro" id="IPR036526">
    <property type="entry name" value="C-N_Hydrolase_sf"/>
</dbReference>
<gene>
    <name evidence="2" type="ORF">CLO192961_LOCUS248252</name>
</gene>
<name>A0ABY6UCR0_BIOOC</name>